<dbReference type="Gene3D" id="2.60.120.260">
    <property type="entry name" value="Galactose-binding domain-like"/>
    <property type="match status" value="1"/>
</dbReference>
<comment type="caution">
    <text evidence="7">The sequence shown here is derived from an EMBL/GenBank/DDBJ whole genome shotgun (WGS) entry which is preliminary data.</text>
</comment>
<dbReference type="GO" id="GO:0004567">
    <property type="term" value="F:beta-mannosidase activity"/>
    <property type="evidence" value="ECO:0007669"/>
    <property type="project" value="UniProtKB-EC"/>
</dbReference>
<dbReference type="FunFam" id="3.20.20.80:FF:000050">
    <property type="entry name" value="Beta-mannosidase B"/>
    <property type="match status" value="1"/>
</dbReference>
<keyword evidence="3" id="KW-0378">Hydrolase</keyword>
<dbReference type="SUPFAM" id="SSF49785">
    <property type="entry name" value="Galactose-binding domain-like"/>
    <property type="match status" value="1"/>
</dbReference>
<dbReference type="InterPro" id="IPR050887">
    <property type="entry name" value="Beta-mannosidase_GH2"/>
</dbReference>
<sequence length="842" mass="92378">MQTAPLPDGWTVAATAGPVPADLPSAVPAQVPGCVHTDLLAAGAIADPYLDANETDLRWMHDVDWRYTRLLELAPAGAEERVDLVLDGIDTVGTVRLGAVELGRTANMHRSYRFDVRAQADGVVRELTVDLRSATAYAAELRDVLGDRPSAYHPIPYNFVRKMACSFGWDWGPDLRTAGLWKDVRVERWSVARLAQVRPLVTVGPDGTGRVEVHVDVERSGLGADGVLVVEVDVLGARARGRLAPGASGTVVTVEVPDAPLWWPVGYGEHPLADLTVALHAGEAATGATPDVGTALDAWTRRVGFRTVELDTSDDEHGTRFTVVVNGTPVFVKGANWIPDDHLVTRLTRARLDRRLDQALDAHMNLLRVWGGGIFESEDFYAACDERGLLVWQDFLMACAAYPEESPLWEEVEAEARENVVRLMSHPSLVLWNGGNENAWGHEDWGWKDRLGDRTWGARYAGELYGRVVAELDPTRPYTDNSPFSPRRDPADVHPNDPDHGSHHQWEVWNRVDYTEYRHEIPRFCSEFGFQGPPTWRTLTDFVHASDGGPLADSPAPKDDPVFLIHQKADDGNGKLDRGMAPHLGVPTDFGDWHWAAQLNQARAVQHAVEHYRSWWPRTAGAIVWQLNDCWPVTSWAAIDSQGRPKPLWFALRHAYAPRLLAVVEREGAPALAIVNDTDERWSGTLDLRRERFAGTPLAHGSAPVEVPARSVHVLPLDPALAVADDPTGEVLVAALDDVRVVHTFAEDVELQLDPAPLEVKAVTVPGGYRVDVTARSLATAVCLLVDRAAADARVDDALVDLPAGASWSFHVTTEAVLDPLVLTAAPVLRTANDLRAVAVQR</sequence>
<name>A0A512P8U4_9CELL</name>
<dbReference type="InterPro" id="IPR013783">
    <property type="entry name" value="Ig-like_fold"/>
</dbReference>
<evidence type="ECO:0000256" key="1">
    <source>
        <dbReference type="ARBA" id="ARBA00000829"/>
    </source>
</evidence>
<gene>
    <name evidence="7" type="ORF">CSO01_03430</name>
</gene>
<dbReference type="SUPFAM" id="SSF51445">
    <property type="entry name" value="(Trans)glycosidases"/>
    <property type="match status" value="1"/>
</dbReference>
<dbReference type="InterPro" id="IPR036156">
    <property type="entry name" value="Beta-gal/glucu_dom_sf"/>
</dbReference>
<dbReference type="EC" id="3.2.1.25" evidence="2"/>
<feature type="region of interest" description="Disordered" evidence="5">
    <location>
        <begin position="476"/>
        <end position="504"/>
    </location>
</feature>
<dbReference type="InterPro" id="IPR017853">
    <property type="entry name" value="GH"/>
</dbReference>
<dbReference type="RefSeq" id="WP_179561619.1">
    <property type="nucleotide sequence ID" value="NZ_BAABBJ010000005.1"/>
</dbReference>
<feature type="compositionally biased region" description="Basic and acidic residues" evidence="5">
    <location>
        <begin position="486"/>
        <end position="504"/>
    </location>
</feature>
<evidence type="ECO:0000256" key="3">
    <source>
        <dbReference type="ARBA" id="ARBA00022801"/>
    </source>
</evidence>
<dbReference type="AlphaFoldDB" id="A0A512P8U4"/>
<dbReference type="InterPro" id="IPR008979">
    <property type="entry name" value="Galactose-bd-like_sf"/>
</dbReference>
<dbReference type="PANTHER" id="PTHR43730:SF1">
    <property type="entry name" value="BETA-MANNOSIDASE"/>
    <property type="match status" value="1"/>
</dbReference>
<proteinExistence type="predicted"/>
<dbReference type="SUPFAM" id="SSF49303">
    <property type="entry name" value="beta-Galactosidase/glucuronidase domain"/>
    <property type="match status" value="1"/>
</dbReference>
<evidence type="ECO:0000256" key="2">
    <source>
        <dbReference type="ARBA" id="ARBA00012754"/>
    </source>
</evidence>
<dbReference type="EMBL" id="BKAL01000001">
    <property type="protein sequence ID" value="GEP67628.1"/>
    <property type="molecule type" value="Genomic_DNA"/>
</dbReference>
<dbReference type="PANTHER" id="PTHR43730">
    <property type="entry name" value="BETA-MANNOSIDASE"/>
    <property type="match status" value="1"/>
</dbReference>
<organism evidence="7 8">
    <name type="scientific">Cellulomonas soli</name>
    <dbReference type="NCBI Taxonomy" id="931535"/>
    <lineage>
        <taxon>Bacteria</taxon>
        <taxon>Bacillati</taxon>
        <taxon>Actinomycetota</taxon>
        <taxon>Actinomycetes</taxon>
        <taxon>Micrococcales</taxon>
        <taxon>Cellulomonadaceae</taxon>
        <taxon>Cellulomonas</taxon>
    </lineage>
</organism>
<dbReference type="Gene3D" id="2.60.40.10">
    <property type="entry name" value="Immunoglobulins"/>
    <property type="match status" value="1"/>
</dbReference>
<comment type="catalytic activity">
    <reaction evidence="1">
        <text>Hydrolysis of terminal, non-reducing beta-D-mannose residues in beta-D-mannosides.</text>
        <dbReference type="EC" id="3.2.1.25"/>
    </reaction>
</comment>
<evidence type="ECO:0000256" key="4">
    <source>
        <dbReference type="ARBA" id="ARBA00023295"/>
    </source>
</evidence>
<evidence type="ECO:0000259" key="6">
    <source>
        <dbReference type="Pfam" id="PF22666"/>
    </source>
</evidence>
<dbReference type="GO" id="GO:0006516">
    <property type="term" value="P:glycoprotein catabolic process"/>
    <property type="evidence" value="ECO:0007669"/>
    <property type="project" value="TreeGrafter"/>
</dbReference>
<evidence type="ECO:0000313" key="7">
    <source>
        <dbReference type="EMBL" id="GEP67628.1"/>
    </source>
</evidence>
<dbReference type="GO" id="GO:0005975">
    <property type="term" value="P:carbohydrate metabolic process"/>
    <property type="evidence" value="ECO:0007669"/>
    <property type="project" value="UniProtKB-ARBA"/>
</dbReference>
<accession>A0A512P8U4</accession>
<dbReference type="InterPro" id="IPR054593">
    <property type="entry name" value="Beta-mannosidase-like_N2"/>
</dbReference>
<protein>
    <recommendedName>
        <fullName evidence="2">beta-mannosidase</fullName>
        <ecNumber evidence="2">3.2.1.25</ecNumber>
    </recommendedName>
</protein>
<keyword evidence="4" id="KW-0326">Glycosidase</keyword>
<feature type="domain" description="Beta-mannosidase-like galactose-binding" evidence="6">
    <location>
        <begin position="10"/>
        <end position="182"/>
    </location>
</feature>
<evidence type="ECO:0000256" key="5">
    <source>
        <dbReference type="SAM" id="MobiDB-lite"/>
    </source>
</evidence>
<reference evidence="7 8" key="1">
    <citation type="submission" date="2019-07" db="EMBL/GenBank/DDBJ databases">
        <title>Whole genome shotgun sequence of Cellulomonas soli NBRC 109434.</title>
        <authorList>
            <person name="Hosoyama A."/>
            <person name="Uohara A."/>
            <person name="Ohji S."/>
            <person name="Ichikawa N."/>
        </authorList>
    </citation>
    <scope>NUCLEOTIDE SEQUENCE [LARGE SCALE GENOMIC DNA]</scope>
    <source>
        <strain evidence="7 8">NBRC 109434</strain>
    </source>
</reference>
<dbReference type="Pfam" id="PF22666">
    <property type="entry name" value="Glyco_hydro_2_N2"/>
    <property type="match status" value="1"/>
</dbReference>
<dbReference type="Gene3D" id="3.20.20.80">
    <property type="entry name" value="Glycosidases"/>
    <property type="match status" value="1"/>
</dbReference>
<evidence type="ECO:0000313" key="8">
    <source>
        <dbReference type="Proteomes" id="UP000321798"/>
    </source>
</evidence>
<dbReference type="Proteomes" id="UP000321798">
    <property type="component" value="Unassembled WGS sequence"/>
</dbReference>
<keyword evidence="8" id="KW-1185">Reference proteome</keyword>